<dbReference type="Pfam" id="PF00999">
    <property type="entry name" value="Na_H_Exchanger"/>
    <property type="match status" value="1"/>
</dbReference>
<comment type="similarity">
    <text evidence="9">Belongs to the monovalent cation:proton antiporter 2 (CPA2) transporter (TC 2.A.37) family. CHX (TC 2.A.37.4) subfamily.</text>
</comment>
<dbReference type="EMBL" id="CM010718">
    <property type="protein sequence ID" value="RZC59359.1"/>
    <property type="molecule type" value="Genomic_DNA"/>
</dbReference>
<feature type="transmembrane region" description="Helical" evidence="10">
    <location>
        <begin position="342"/>
        <end position="368"/>
    </location>
</feature>
<dbReference type="OMA" id="MKHDDES"/>
<dbReference type="Gene3D" id="3.40.50.12370">
    <property type="match status" value="1"/>
</dbReference>
<feature type="transmembrane region" description="Helical" evidence="10">
    <location>
        <begin position="218"/>
        <end position="236"/>
    </location>
</feature>
<dbReference type="InterPro" id="IPR006153">
    <property type="entry name" value="Cation/H_exchanger_TM"/>
</dbReference>
<evidence type="ECO:0000256" key="3">
    <source>
        <dbReference type="ARBA" id="ARBA00022538"/>
    </source>
</evidence>
<evidence type="ECO:0000256" key="10">
    <source>
        <dbReference type="SAM" id="Phobius"/>
    </source>
</evidence>
<feature type="transmembrane region" description="Helical" evidence="10">
    <location>
        <begin position="82"/>
        <end position="101"/>
    </location>
</feature>
<keyword evidence="5" id="KW-0630">Potassium</keyword>
<dbReference type="InterPro" id="IPR057290">
    <property type="entry name" value="CHX17_C"/>
</dbReference>
<feature type="domain" description="Cation/H(+) antiporter central" evidence="12">
    <location>
        <begin position="529"/>
        <end position="625"/>
    </location>
</feature>
<evidence type="ECO:0000256" key="9">
    <source>
        <dbReference type="ARBA" id="ARBA00038341"/>
    </source>
</evidence>
<dbReference type="Pfam" id="PF23256">
    <property type="entry name" value="CHX17_2nd"/>
    <property type="match status" value="1"/>
</dbReference>
<feature type="transmembrane region" description="Helical" evidence="10">
    <location>
        <begin position="113"/>
        <end position="137"/>
    </location>
</feature>
<keyword evidence="6 10" id="KW-1133">Transmembrane helix</keyword>
<evidence type="ECO:0000259" key="12">
    <source>
        <dbReference type="Pfam" id="PF23256"/>
    </source>
</evidence>
<comment type="subcellular location">
    <subcellularLocation>
        <location evidence="1">Membrane</location>
        <topology evidence="1">Multi-pass membrane protein</topology>
    </subcellularLocation>
</comment>
<feature type="domain" description="Cation/H+ exchanger transmembrane" evidence="11">
    <location>
        <begin position="41"/>
        <end position="427"/>
    </location>
</feature>
<evidence type="ECO:0000256" key="7">
    <source>
        <dbReference type="ARBA" id="ARBA00023065"/>
    </source>
</evidence>
<dbReference type="Gene3D" id="1.20.1530.20">
    <property type="match status" value="1"/>
</dbReference>
<evidence type="ECO:0000256" key="2">
    <source>
        <dbReference type="ARBA" id="ARBA00022448"/>
    </source>
</evidence>
<dbReference type="GO" id="GO:0015297">
    <property type="term" value="F:antiporter activity"/>
    <property type="evidence" value="ECO:0007669"/>
    <property type="project" value="InterPro"/>
</dbReference>
<keyword evidence="2" id="KW-0813">Transport</keyword>
<evidence type="ECO:0000259" key="11">
    <source>
        <dbReference type="Pfam" id="PF00999"/>
    </source>
</evidence>
<dbReference type="GO" id="GO:0016020">
    <property type="term" value="C:membrane"/>
    <property type="evidence" value="ECO:0007669"/>
    <property type="project" value="UniProtKB-SubCell"/>
</dbReference>
<feature type="transmembrane region" description="Helical" evidence="10">
    <location>
        <begin position="184"/>
        <end position="206"/>
    </location>
</feature>
<feature type="transmembrane region" description="Helical" evidence="10">
    <location>
        <begin position="374"/>
        <end position="397"/>
    </location>
</feature>
<dbReference type="GO" id="GO:0012505">
    <property type="term" value="C:endomembrane system"/>
    <property type="evidence" value="ECO:0007669"/>
    <property type="project" value="TreeGrafter"/>
</dbReference>
<feature type="transmembrane region" description="Helical" evidence="10">
    <location>
        <begin position="54"/>
        <end position="76"/>
    </location>
</feature>
<dbReference type="GO" id="GO:0006813">
    <property type="term" value="P:potassium ion transport"/>
    <property type="evidence" value="ECO:0007669"/>
    <property type="project" value="UniProtKB-KW"/>
</dbReference>
<dbReference type="AlphaFoldDB" id="A0A4Y7JHY0"/>
<feature type="transmembrane region" description="Helical" evidence="10">
    <location>
        <begin position="311"/>
        <end position="330"/>
    </location>
</feature>
<feature type="transmembrane region" description="Helical" evidence="10">
    <location>
        <begin position="149"/>
        <end position="172"/>
    </location>
</feature>
<evidence type="ECO:0000256" key="4">
    <source>
        <dbReference type="ARBA" id="ARBA00022692"/>
    </source>
</evidence>
<evidence type="ECO:0000256" key="8">
    <source>
        <dbReference type="ARBA" id="ARBA00023136"/>
    </source>
</evidence>
<dbReference type="Gramene" id="RZC59359">
    <property type="protein sequence ID" value="RZC59359"/>
    <property type="gene ID" value="C5167_006662"/>
</dbReference>
<dbReference type="OrthoDB" id="1875378at2759"/>
<evidence type="ECO:0000313" key="15">
    <source>
        <dbReference type="Proteomes" id="UP000316621"/>
    </source>
</evidence>
<keyword evidence="7" id="KW-0406">Ion transport</keyword>
<evidence type="ECO:0000256" key="5">
    <source>
        <dbReference type="ARBA" id="ARBA00022958"/>
    </source>
</evidence>
<dbReference type="PANTHER" id="PTHR32468:SF145">
    <property type="entry name" value="CATION_H(+) ANTIPORTER 28"/>
    <property type="match status" value="1"/>
</dbReference>
<accession>A0A4Y7JHY0</accession>
<feature type="transmembrane region" description="Helical" evidence="10">
    <location>
        <begin position="404"/>
        <end position="425"/>
    </location>
</feature>
<keyword evidence="8 10" id="KW-0472">Membrane</keyword>
<keyword evidence="3" id="KW-0633">Potassium transport</keyword>
<dbReference type="Proteomes" id="UP000316621">
    <property type="component" value="Chromosome 4"/>
</dbReference>
<dbReference type="GO" id="GO:1902600">
    <property type="term" value="P:proton transmembrane transport"/>
    <property type="evidence" value="ECO:0007669"/>
    <property type="project" value="InterPro"/>
</dbReference>
<feature type="domain" description="Cation/H(+) antiporter C-terminal" evidence="13">
    <location>
        <begin position="635"/>
        <end position="796"/>
    </location>
</feature>
<evidence type="ECO:0000259" key="13">
    <source>
        <dbReference type="Pfam" id="PF23259"/>
    </source>
</evidence>
<dbReference type="InterPro" id="IPR057291">
    <property type="entry name" value="CHX17_2nd"/>
</dbReference>
<dbReference type="InterPro" id="IPR038770">
    <property type="entry name" value="Na+/solute_symporter_sf"/>
</dbReference>
<dbReference type="GO" id="GO:0006885">
    <property type="term" value="P:regulation of pH"/>
    <property type="evidence" value="ECO:0007669"/>
    <property type="project" value="TreeGrafter"/>
</dbReference>
<protein>
    <submittedName>
        <fullName evidence="14">Uncharacterized protein</fullName>
    </submittedName>
</protein>
<sequence>MDMLKLPDSISAETLCRLANGNTLVAGFSFVLISFSLLFQLIRPFFRLTKQPPIVLEIMVGLFLGNVGFMVEYLNLFSSHTFAAISEIGMSCYALVLGINFDVTLLGHTPPEAIVAYTGILSTVLVAATTAVPLIHFGFDHDMKDTASFGFILALSLTVAGTSSPVLTQLFTEANFSRSDIGKLVTGAGIYTELTTMILLGIISFFRNNEIDNKKPAIIGASVSFVSTVLVLYCLYKMLPLLANWMQKNNPKGKPMRGIDVILLVGSMSSMCLFLPAILGFSQAMTSFVIGLCFPRKGRLTYVLLRTLNQLLRLFFFPIYFCWIGTNIRSYKDLKSESYKYIFVKLFFLYVIILSGKILGALISGVILGFHWPIAVAIGLFLNVKGPFHIFIATFAVENEFMGAGSFLVFLLHAVLSISVIPYIMKFVIQMAQMEPTHPLMALQWFDSNSELRMLVGIHGHQNVPTTINLMEISRGSGSPCISVYLTDLIEMNDKQSAVFIPDYQEDDCPSSAAAADANVTMADESVVNMRDQITNMILTYVQKSGGGVNVHRLLAISKFSNMHQDIYNLAEAVQASLIILPYHRNQRKDGKMGNIHHGFRHVNRKVFRHPPCSVAVLLDRGFGKALAEESCMKLQVAVLFIGGKDDREALAYATRITQHSGVDLTAVRFLQDEEKAASRAKRTMSNHARALEELELSLDNEYFANFYENQVALRKVGYLEKHVASGKEIVSVLKSLEEQHALFIAGRGGRGGRVNSFLDAGIGDSEECPDLGPIGEILADSDFSTTASVLIIQQHFREEVKKDEYKILPV</sequence>
<reference evidence="14 15" key="1">
    <citation type="journal article" date="2018" name="Science">
        <title>The opium poppy genome and morphinan production.</title>
        <authorList>
            <person name="Guo L."/>
            <person name="Winzer T."/>
            <person name="Yang X."/>
            <person name="Li Y."/>
            <person name="Ning Z."/>
            <person name="He Z."/>
            <person name="Teodor R."/>
            <person name="Lu Y."/>
            <person name="Bowser T.A."/>
            <person name="Graham I.A."/>
            <person name="Ye K."/>
        </authorList>
    </citation>
    <scope>NUCLEOTIDE SEQUENCE [LARGE SCALE GENOMIC DNA]</scope>
    <source>
        <strain evidence="15">cv. HN1</strain>
        <tissue evidence="14">Leaves</tissue>
    </source>
</reference>
<evidence type="ECO:0000256" key="1">
    <source>
        <dbReference type="ARBA" id="ARBA00004141"/>
    </source>
</evidence>
<keyword evidence="15" id="KW-1185">Reference proteome</keyword>
<keyword evidence="4 10" id="KW-0812">Transmembrane</keyword>
<feature type="transmembrane region" description="Helical" evidence="10">
    <location>
        <begin position="24"/>
        <end position="42"/>
    </location>
</feature>
<gene>
    <name evidence="14" type="ORF">C5167_006662</name>
</gene>
<name>A0A4Y7JHY0_PAPSO</name>
<organism evidence="14 15">
    <name type="scientific">Papaver somniferum</name>
    <name type="common">Opium poppy</name>
    <dbReference type="NCBI Taxonomy" id="3469"/>
    <lineage>
        <taxon>Eukaryota</taxon>
        <taxon>Viridiplantae</taxon>
        <taxon>Streptophyta</taxon>
        <taxon>Embryophyta</taxon>
        <taxon>Tracheophyta</taxon>
        <taxon>Spermatophyta</taxon>
        <taxon>Magnoliopsida</taxon>
        <taxon>Ranunculales</taxon>
        <taxon>Papaveraceae</taxon>
        <taxon>Papaveroideae</taxon>
        <taxon>Papaver</taxon>
    </lineage>
</organism>
<feature type="transmembrane region" description="Helical" evidence="10">
    <location>
        <begin position="257"/>
        <end position="279"/>
    </location>
</feature>
<evidence type="ECO:0000256" key="6">
    <source>
        <dbReference type="ARBA" id="ARBA00022989"/>
    </source>
</evidence>
<dbReference type="PANTHER" id="PTHR32468">
    <property type="entry name" value="CATION/H + ANTIPORTER"/>
    <property type="match status" value="1"/>
</dbReference>
<dbReference type="InterPro" id="IPR050794">
    <property type="entry name" value="CPA2_transporter"/>
</dbReference>
<proteinExistence type="inferred from homology"/>
<evidence type="ECO:0000313" key="14">
    <source>
        <dbReference type="EMBL" id="RZC59359.1"/>
    </source>
</evidence>
<dbReference type="Pfam" id="PF23259">
    <property type="entry name" value="CHX17_C"/>
    <property type="match status" value="1"/>
</dbReference>